<protein>
    <submittedName>
        <fullName evidence="2">Uncharacterized protein</fullName>
    </submittedName>
</protein>
<organism evidence="2 3">
    <name type="scientific">Adineta steineri</name>
    <dbReference type="NCBI Taxonomy" id="433720"/>
    <lineage>
        <taxon>Eukaryota</taxon>
        <taxon>Metazoa</taxon>
        <taxon>Spiralia</taxon>
        <taxon>Gnathifera</taxon>
        <taxon>Rotifera</taxon>
        <taxon>Eurotatoria</taxon>
        <taxon>Bdelloidea</taxon>
        <taxon>Adinetida</taxon>
        <taxon>Adinetidae</taxon>
        <taxon>Adineta</taxon>
    </lineage>
</organism>
<dbReference type="EMBL" id="CAJOAY010015983">
    <property type="protein sequence ID" value="CAF4295718.1"/>
    <property type="molecule type" value="Genomic_DNA"/>
</dbReference>
<evidence type="ECO:0000256" key="1">
    <source>
        <dbReference type="SAM" id="Coils"/>
    </source>
</evidence>
<keyword evidence="1" id="KW-0175">Coiled coil</keyword>
<reference evidence="2" key="1">
    <citation type="submission" date="2021-02" db="EMBL/GenBank/DDBJ databases">
        <authorList>
            <person name="Nowell W R."/>
        </authorList>
    </citation>
    <scope>NUCLEOTIDE SEQUENCE</scope>
</reference>
<dbReference type="AlphaFoldDB" id="A0A820HM64"/>
<feature type="coiled-coil region" evidence="1">
    <location>
        <begin position="62"/>
        <end position="89"/>
    </location>
</feature>
<proteinExistence type="predicted"/>
<sequence length="301" mass="35840">MLIQSYQLLWAAYLKSGLGQLIIQPKKQLTYSTNVSIWPKEIKTMLQVSKNMEKTNENEIYLKFANDQLNELDRQLKQYKMELNVKTNNFQGYTLILQKMIETYIEQNLCDVRMEIEHKIELMHYDYHIQALKLEYFGQNPSALQKQLMKELCQSKYEQETTEQEVHFLEQQIIYYNSPSQSFECSPISQDPLINSIQDANIRQELLQQYKKIAEQSRANMFTLYMKTAKEQQEEYKKKHETDLTKMWDAYRLPSSNNEKISPKMLDLMNQCFMKISERIKCIYKFKADSIGSSSKPYNLK</sequence>
<accession>A0A820HM64</accession>
<dbReference type="Proteomes" id="UP000663881">
    <property type="component" value="Unassembled WGS sequence"/>
</dbReference>
<gene>
    <name evidence="2" type="ORF">OKA104_LOCUS45942</name>
</gene>
<name>A0A820HM64_9BILA</name>
<evidence type="ECO:0000313" key="3">
    <source>
        <dbReference type="Proteomes" id="UP000663881"/>
    </source>
</evidence>
<comment type="caution">
    <text evidence="2">The sequence shown here is derived from an EMBL/GenBank/DDBJ whole genome shotgun (WGS) entry which is preliminary data.</text>
</comment>
<evidence type="ECO:0000313" key="2">
    <source>
        <dbReference type="EMBL" id="CAF4295718.1"/>
    </source>
</evidence>